<keyword evidence="2" id="KW-0812">Transmembrane</keyword>
<feature type="compositionally biased region" description="Pro residues" evidence="1">
    <location>
        <begin position="334"/>
        <end position="348"/>
    </location>
</feature>
<dbReference type="EMBL" id="MCGT01000011">
    <property type="protein sequence ID" value="ORX55580.1"/>
    <property type="molecule type" value="Genomic_DNA"/>
</dbReference>
<feature type="compositionally biased region" description="Low complexity" evidence="1">
    <location>
        <begin position="318"/>
        <end position="333"/>
    </location>
</feature>
<evidence type="ECO:0000256" key="1">
    <source>
        <dbReference type="SAM" id="MobiDB-lite"/>
    </source>
</evidence>
<keyword evidence="4" id="KW-1185">Reference proteome</keyword>
<dbReference type="STRING" id="101127.A0A1X2GJV6"/>
<feature type="compositionally biased region" description="Polar residues" evidence="1">
    <location>
        <begin position="166"/>
        <end position="203"/>
    </location>
</feature>
<accession>A0A1X2GJV6</accession>
<evidence type="ECO:0000256" key="2">
    <source>
        <dbReference type="SAM" id="Phobius"/>
    </source>
</evidence>
<dbReference type="OrthoDB" id="2272914at2759"/>
<keyword evidence="2" id="KW-0472">Membrane</keyword>
<feature type="region of interest" description="Disordered" evidence="1">
    <location>
        <begin position="97"/>
        <end position="132"/>
    </location>
</feature>
<feature type="region of interest" description="Disordered" evidence="1">
    <location>
        <begin position="159"/>
        <end position="223"/>
    </location>
</feature>
<reference evidence="3 4" key="1">
    <citation type="submission" date="2016-07" db="EMBL/GenBank/DDBJ databases">
        <title>Pervasive Adenine N6-methylation of Active Genes in Fungi.</title>
        <authorList>
            <consortium name="DOE Joint Genome Institute"/>
            <person name="Mondo S.J."/>
            <person name="Dannebaum R.O."/>
            <person name="Kuo R.C."/>
            <person name="Labutti K."/>
            <person name="Haridas S."/>
            <person name="Kuo A."/>
            <person name="Salamov A."/>
            <person name="Ahrendt S.R."/>
            <person name="Lipzen A."/>
            <person name="Sullivan W."/>
            <person name="Andreopoulos W.B."/>
            <person name="Clum A."/>
            <person name="Lindquist E."/>
            <person name="Daum C."/>
            <person name="Ramamoorthy G.K."/>
            <person name="Gryganskyi A."/>
            <person name="Culley D."/>
            <person name="Magnuson J.K."/>
            <person name="James T.Y."/>
            <person name="O'Malley M.A."/>
            <person name="Stajich J.E."/>
            <person name="Spatafora J.W."/>
            <person name="Visel A."/>
            <person name="Grigoriev I.V."/>
        </authorList>
    </citation>
    <scope>NUCLEOTIDE SEQUENCE [LARGE SCALE GENOMIC DNA]</scope>
    <source>
        <strain evidence="3 4">NRRL 3301</strain>
    </source>
</reference>
<dbReference type="Proteomes" id="UP000242146">
    <property type="component" value="Unassembled WGS sequence"/>
</dbReference>
<evidence type="ECO:0000313" key="4">
    <source>
        <dbReference type="Proteomes" id="UP000242146"/>
    </source>
</evidence>
<comment type="caution">
    <text evidence="3">The sequence shown here is derived from an EMBL/GenBank/DDBJ whole genome shotgun (WGS) entry which is preliminary data.</text>
</comment>
<dbReference type="AlphaFoldDB" id="A0A1X2GJV6"/>
<sequence>MDDDYATSMGAAPMDTYVSNQPLHTGVRLRDLVDNSDNSLVVDLAANSGTDKQLDDLYGPFHDYRLPSTTHHSHHNHNHGHSLLAKQIHDLREEIRRRETERQSNPSSPASPITADSPPANQMATPKMSHTPSSFATLASTVSSSLGSSSVLRPVHGGATPFGAASSDQTANKPATPSQSLPVSALTTPASTPLISTTSTNIAPAQATDKDSDSEEEEGQVDSEFELQKTIQNLELHVRQLDGSIEVDQEERRQLSKALTAGEHKAAKIREKLQELESFSLTAPVADTNRKRTSRTAVPLPDVNKSSNAKDYRPSSPPSTFTPSQALPPAENTPLPPQLPPQPLPPMAAPVPPPEGYSKWGVRDLEGRVVHPRVELMDTTSTSHYPSKKQHMVPSVKDATRQAASQLNARSSSPQYVVGMMVTKPVAPPASETTDLAMPNGPKPTVALPNWSQLLSYTNDVCKMIRLRVFAGISTSQSTAMDVNRPRPSVQQVYNINNISTILPDMHFYMPPRGSQDSANTENEPTTAVDTSYASDRLSYSVVCYMLTNGTRLMVHVPLSVRSKLNDILAILDKKMDFISFVSKWHDNHMTPISSAQKAALDQAIQALRVLTQIVPNYELIWIMYTELVFIQERRYEIRKEHLDLGLYAHPYSVDLYWTIFTGTPDLLDRIALAKEALALYAHQSINATPEFAADLSQNTVELLLRVMAVEGAYTTMQLVIGLDQTQSLFMGDNGLPSGFCEVSLNSQPDKLFMTDHDLCYLWMNFVYVLICESAPPSSVRSPWFDRMNVDGTRRYQAFPLFLIDWSVLDTYPLSRQEQRAVVSVLLCMVSYFTTRASTNASKRPLMALSWQCLWRLLAHLSCYQSFGTLLLLSHGDADQTVALQPELWSEQLALENLQTAVDPKRSVWNNIQQSLLTKRTNPISGQTLLTSSFFLGVRSTLVTLTPNGQLKVQPSEDKREEFLPWLELAWRLGRPLWLLYKNETLDRLDRMQSQILPTKHEIYDHISYLCGLYSTALGIDKTFSILLQDGHATVTSVVSIPFAWMALILIHYLQYQVKKDGSSWAAYENSLYKTADLGTQACQDEGLAVLQRFIAGAFGDKDAFRP</sequence>
<feature type="compositionally biased region" description="Acidic residues" evidence="1">
    <location>
        <begin position="212"/>
        <end position="223"/>
    </location>
</feature>
<keyword evidence="2" id="KW-1133">Transmembrane helix</keyword>
<organism evidence="3 4">
    <name type="scientific">Hesseltinella vesiculosa</name>
    <dbReference type="NCBI Taxonomy" id="101127"/>
    <lineage>
        <taxon>Eukaryota</taxon>
        <taxon>Fungi</taxon>
        <taxon>Fungi incertae sedis</taxon>
        <taxon>Mucoromycota</taxon>
        <taxon>Mucoromycotina</taxon>
        <taxon>Mucoromycetes</taxon>
        <taxon>Mucorales</taxon>
        <taxon>Cunninghamellaceae</taxon>
        <taxon>Hesseltinella</taxon>
    </lineage>
</organism>
<proteinExistence type="predicted"/>
<gene>
    <name evidence="3" type="ORF">DM01DRAFT_1406787</name>
</gene>
<name>A0A1X2GJV6_9FUNG</name>
<feature type="region of interest" description="Disordered" evidence="1">
    <location>
        <begin position="287"/>
        <end position="348"/>
    </location>
</feature>
<feature type="transmembrane region" description="Helical" evidence="2">
    <location>
        <begin position="1033"/>
        <end position="1054"/>
    </location>
</feature>
<evidence type="ECO:0000313" key="3">
    <source>
        <dbReference type="EMBL" id="ORX55580.1"/>
    </source>
</evidence>
<feature type="compositionally biased region" description="Polar residues" evidence="1">
    <location>
        <begin position="119"/>
        <end position="132"/>
    </location>
</feature>
<protein>
    <submittedName>
        <fullName evidence="3">Uncharacterized protein</fullName>
    </submittedName>
</protein>